<evidence type="ECO:0000256" key="2">
    <source>
        <dbReference type="ARBA" id="ARBA00005025"/>
    </source>
</evidence>
<evidence type="ECO:0000256" key="3">
    <source>
        <dbReference type="ARBA" id="ARBA00007812"/>
    </source>
</evidence>
<keyword evidence="7 11" id="KW-0479">Metal-binding</keyword>
<dbReference type="GO" id="GO:0009097">
    <property type="term" value="P:isoleucine biosynthetic process"/>
    <property type="evidence" value="ECO:0007669"/>
    <property type="project" value="UniProtKB-UniPathway"/>
</dbReference>
<comment type="cofactor">
    <cofactor evidence="11">
        <name>thiamine diphosphate</name>
        <dbReference type="ChEBI" id="CHEBI:58937"/>
    </cofactor>
    <text evidence="11">Binds 1 thiamine pyrophosphate per subunit.</text>
</comment>
<evidence type="ECO:0000256" key="6">
    <source>
        <dbReference type="ARBA" id="ARBA00022679"/>
    </source>
</evidence>
<dbReference type="InterPro" id="IPR029061">
    <property type="entry name" value="THDP-binding"/>
</dbReference>
<dbReference type="CDD" id="cd02015">
    <property type="entry name" value="TPP_AHAS"/>
    <property type="match status" value="1"/>
</dbReference>
<comment type="similarity">
    <text evidence="3 11">Belongs to the TPP enzyme family.</text>
</comment>
<keyword evidence="8 11" id="KW-0460">Magnesium</keyword>
<accession>A0A1Z1MH26</accession>
<dbReference type="PANTHER" id="PTHR18968">
    <property type="entry name" value="THIAMINE PYROPHOSPHATE ENZYMES"/>
    <property type="match status" value="1"/>
</dbReference>
<organism evidence="15">
    <name type="scientific">Dasya naccarioides</name>
    <dbReference type="NCBI Taxonomy" id="2007180"/>
    <lineage>
        <taxon>Eukaryota</taxon>
        <taxon>Rhodophyta</taxon>
        <taxon>Florideophyceae</taxon>
        <taxon>Rhodymeniophycidae</taxon>
        <taxon>Ceramiales</taxon>
        <taxon>Dasyaceae</taxon>
        <taxon>Dasya</taxon>
    </lineage>
</organism>
<dbReference type="EC" id="2.2.1.6" evidence="4 11"/>
<protein>
    <recommendedName>
        <fullName evidence="4 11">Acetolactate synthase</fullName>
        <ecNumber evidence="4 11">2.2.1.6</ecNumber>
    </recommendedName>
</protein>
<keyword evidence="9 11" id="KW-0786">Thiamine pyrophosphate</keyword>
<dbReference type="GO" id="GO:0000287">
    <property type="term" value="F:magnesium ion binding"/>
    <property type="evidence" value="ECO:0007669"/>
    <property type="project" value="UniProtKB-UniRule"/>
</dbReference>
<dbReference type="PANTHER" id="PTHR18968:SF13">
    <property type="entry name" value="ACETOLACTATE SYNTHASE CATALYTIC SUBUNIT, MITOCHONDRIAL"/>
    <property type="match status" value="1"/>
</dbReference>
<dbReference type="Gene3D" id="3.40.50.1220">
    <property type="entry name" value="TPP-binding domain"/>
    <property type="match status" value="1"/>
</dbReference>
<dbReference type="PROSITE" id="PS00187">
    <property type="entry name" value="TPP_ENZYMES"/>
    <property type="match status" value="1"/>
</dbReference>
<evidence type="ECO:0000259" key="14">
    <source>
        <dbReference type="Pfam" id="PF02776"/>
    </source>
</evidence>
<evidence type="ECO:0000256" key="5">
    <source>
        <dbReference type="ARBA" id="ARBA00022605"/>
    </source>
</evidence>
<evidence type="ECO:0000256" key="1">
    <source>
        <dbReference type="ARBA" id="ARBA00004974"/>
    </source>
</evidence>
<dbReference type="UniPathway" id="UPA00049">
    <property type="reaction ID" value="UER00059"/>
</dbReference>
<evidence type="ECO:0000256" key="9">
    <source>
        <dbReference type="ARBA" id="ARBA00023052"/>
    </source>
</evidence>
<dbReference type="FunFam" id="3.40.50.1220:FF:000008">
    <property type="entry name" value="Acetolactate synthase"/>
    <property type="match status" value="1"/>
</dbReference>
<dbReference type="Gene3D" id="3.40.50.970">
    <property type="match status" value="2"/>
</dbReference>
<dbReference type="InterPro" id="IPR012000">
    <property type="entry name" value="Thiamin_PyroP_enz_cen_dom"/>
</dbReference>
<dbReference type="InterPro" id="IPR012846">
    <property type="entry name" value="Acetolactate_synth_lsu"/>
</dbReference>
<dbReference type="Pfam" id="PF00205">
    <property type="entry name" value="TPP_enzyme_M"/>
    <property type="match status" value="1"/>
</dbReference>
<dbReference type="InterPro" id="IPR012001">
    <property type="entry name" value="Thiamin_PyroP_enz_TPP-bd_dom"/>
</dbReference>
<dbReference type="Pfam" id="PF02776">
    <property type="entry name" value="TPP_enzyme_N"/>
    <property type="match status" value="1"/>
</dbReference>
<name>A0A1Z1MH26_9FLOR</name>
<evidence type="ECO:0000256" key="8">
    <source>
        <dbReference type="ARBA" id="ARBA00022842"/>
    </source>
</evidence>
<dbReference type="Pfam" id="PF02775">
    <property type="entry name" value="TPP_enzyme_C"/>
    <property type="match status" value="1"/>
</dbReference>
<comment type="pathway">
    <text evidence="2 11">Amino-acid biosynthesis; L-valine biosynthesis; L-valine from pyruvate: step 1/4.</text>
</comment>
<dbReference type="InterPro" id="IPR039368">
    <property type="entry name" value="AHAS_TPP"/>
</dbReference>
<dbReference type="AlphaFoldDB" id="A0A1Z1MH26"/>
<keyword evidence="15" id="KW-0150">Chloroplast</keyword>
<evidence type="ECO:0000256" key="11">
    <source>
        <dbReference type="RuleBase" id="RU003591"/>
    </source>
</evidence>
<keyword evidence="6 11" id="KW-0808">Transferase</keyword>
<comment type="catalytic activity">
    <reaction evidence="11">
        <text>2 pyruvate + H(+) = (2S)-2-acetolactate + CO2</text>
        <dbReference type="Rhea" id="RHEA:25249"/>
        <dbReference type="ChEBI" id="CHEBI:15361"/>
        <dbReference type="ChEBI" id="CHEBI:15378"/>
        <dbReference type="ChEBI" id="CHEBI:16526"/>
        <dbReference type="ChEBI" id="CHEBI:58476"/>
        <dbReference type="EC" id="2.2.1.6"/>
    </reaction>
</comment>
<dbReference type="GO" id="GO:0005948">
    <property type="term" value="C:acetolactate synthase complex"/>
    <property type="evidence" value="ECO:0007669"/>
    <property type="project" value="TreeGrafter"/>
</dbReference>
<dbReference type="FunFam" id="3.40.50.970:FF:000007">
    <property type="entry name" value="Acetolactate synthase"/>
    <property type="match status" value="1"/>
</dbReference>
<feature type="domain" description="Thiamine pyrophosphate enzyme central" evidence="12">
    <location>
        <begin position="207"/>
        <end position="337"/>
    </location>
</feature>
<comment type="cofactor">
    <cofactor evidence="11">
        <name>Mg(2+)</name>
        <dbReference type="ChEBI" id="CHEBI:18420"/>
    </cofactor>
    <text evidence="11">Binds 1 Mg(2+) ion per subunit.</text>
</comment>
<feature type="domain" description="Thiamine pyrophosphate enzyme N-terminal TPP-binding" evidence="14">
    <location>
        <begin position="11"/>
        <end position="128"/>
    </location>
</feature>
<sequence>MYNSFNINQVTGAFALIDSLVKHKVSYIFGYPGGAILPIYDELFSWEENNFLKHILCRHEQGAIHAADGYARSNGTVGVCFATSGPGATNLVTGIATAYMDSVPIVIITGQVATPFIGTDAFQEVDIFGITLPIVKHSYVVRDPSDISRIVAESFYIAQHGRPGPVLIDIPKDVGSGKFVYNPVSPGDINLPGCLSLEFSKKKYFPKILNLLQNSSQPLLYVGGGSITSNASNVIELFSNKFLIPVTTTLMGKGIIDENNILSLGMLGMHGTAYANFAVSECDLLIGLGVRFDDRVTGKLDEFACNAQVIHIDIDPAELGKNRIPEVAIVGDVNSILLEFMNYIQNNDVKINVDQTFAWRERISIWKKQYPLLVPKNVDLLSPQEIISSISLVKRNVYFTTDVGQHQMWAAQFLNVLPRHWISSSGLGTMGYGLPAAIGVQIAFPNSCIVCISGDASFQMNLQELATISQYNLPIKIIIINNKWQGMVRQWQQAFYGERYSHSNMEKGSPNFAELAKAFGILGLSLEFRKDIDTILEYIFEYEGPVLLNCLVKEEENCYPMVAPGKSNSQMLGISKKLVKDVNKNITRSYN</sequence>
<dbReference type="SUPFAM" id="SSF52518">
    <property type="entry name" value="Thiamin diphosphate-binding fold (THDP-binding)"/>
    <property type="match status" value="2"/>
</dbReference>
<evidence type="ECO:0000259" key="13">
    <source>
        <dbReference type="Pfam" id="PF02775"/>
    </source>
</evidence>
<dbReference type="GO" id="GO:0003984">
    <property type="term" value="F:acetolactate synthase activity"/>
    <property type="evidence" value="ECO:0007669"/>
    <property type="project" value="UniProtKB-EC"/>
</dbReference>
<dbReference type="NCBIfam" id="NF005651">
    <property type="entry name" value="PRK07418.1"/>
    <property type="match status" value="1"/>
</dbReference>
<gene>
    <name evidence="15" type="primary">ilvB</name>
</gene>
<evidence type="ECO:0000256" key="7">
    <source>
        <dbReference type="ARBA" id="ARBA00022723"/>
    </source>
</evidence>
<reference evidence="15" key="1">
    <citation type="journal article" date="2017" name="J. Phycol.">
        <title>Analysis of chloroplast genomes and a supermatrix inform reclassification of the Rhodomelaceae (Rhodophyta).</title>
        <authorList>
            <person name="Diaz-Tapia P."/>
            <person name="Maggs C.A."/>
            <person name="West J.A."/>
            <person name="Verbruggen H."/>
        </authorList>
    </citation>
    <scope>NUCLEOTIDE SEQUENCE</scope>
    <source>
        <strain evidence="15">PD888</strain>
    </source>
</reference>
<dbReference type="SUPFAM" id="SSF52467">
    <property type="entry name" value="DHS-like NAD/FAD-binding domain"/>
    <property type="match status" value="1"/>
</dbReference>
<dbReference type="GO" id="GO:0030976">
    <property type="term" value="F:thiamine pyrophosphate binding"/>
    <property type="evidence" value="ECO:0007669"/>
    <property type="project" value="UniProtKB-UniRule"/>
</dbReference>
<dbReference type="GO" id="GO:0009099">
    <property type="term" value="P:L-valine biosynthetic process"/>
    <property type="evidence" value="ECO:0007669"/>
    <property type="project" value="UniProtKB-UniPathway"/>
</dbReference>
<dbReference type="EMBL" id="MF101436">
    <property type="protein sequence ID" value="ARW65256.1"/>
    <property type="molecule type" value="Genomic_DNA"/>
</dbReference>
<evidence type="ECO:0000256" key="10">
    <source>
        <dbReference type="ARBA" id="ARBA00023304"/>
    </source>
</evidence>
<dbReference type="GO" id="GO:0050660">
    <property type="term" value="F:flavin adenine dinucleotide binding"/>
    <property type="evidence" value="ECO:0007669"/>
    <property type="project" value="InterPro"/>
</dbReference>
<geneLocation type="chloroplast" evidence="15"/>
<dbReference type="InterPro" id="IPR000399">
    <property type="entry name" value="TPP-bd_CS"/>
</dbReference>
<keyword evidence="5 11" id="KW-0028">Amino-acid biosynthesis</keyword>
<dbReference type="CDD" id="cd07035">
    <property type="entry name" value="TPP_PYR_POX_like"/>
    <property type="match status" value="1"/>
</dbReference>
<feature type="domain" description="Thiamine pyrophosphate enzyme TPP-binding" evidence="13">
    <location>
        <begin position="402"/>
        <end position="550"/>
    </location>
</feature>
<dbReference type="InterPro" id="IPR029035">
    <property type="entry name" value="DHS-like_NAD/FAD-binding_dom"/>
</dbReference>
<evidence type="ECO:0000256" key="4">
    <source>
        <dbReference type="ARBA" id="ARBA00013145"/>
    </source>
</evidence>
<dbReference type="RefSeq" id="YP_009396070.1">
    <property type="nucleotide sequence ID" value="NC_035280.1"/>
</dbReference>
<evidence type="ECO:0000313" key="15">
    <source>
        <dbReference type="EMBL" id="ARW65256.1"/>
    </source>
</evidence>
<dbReference type="InterPro" id="IPR045229">
    <property type="entry name" value="TPP_enz"/>
</dbReference>
<comment type="pathway">
    <text evidence="1 11">Amino-acid biosynthesis; L-isoleucine biosynthesis; L-isoleucine from 2-oxobutanoate: step 1/4.</text>
</comment>
<evidence type="ECO:0000259" key="12">
    <source>
        <dbReference type="Pfam" id="PF00205"/>
    </source>
</evidence>
<dbReference type="InterPro" id="IPR011766">
    <property type="entry name" value="TPP_enzyme_TPP-bd"/>
</dbReference>
<dbReference type="GeneID" id="33358197"/>
<dbReference type="NCBIfam" id="TIGR00118">
    <property type="entry name" value="acolac_lg"/>
    <property type="match status" value="1"/>
</dbReference>
<proteinExistence type="inferred from homology"/>
<dbReference type="UniPathway" id="UPA00047">
    <property type="reaction ID" value="UER00055"/>
</dbReference>
<keyword evidence="15" id="KW-0934">Plastid</keyword>
<keyword evidence="10 11" id="KW-0100">Branched-chain amino acid biosynthesis</keyword>